<feature type="compositionally biased region" description="Polar residues" evidence="1">
    <location>
        <begin position="32"/>
        <end position="43"/>
    </location>
</feature>
<accession>A0A0C3KXR6</accession>
<evidence type="ECO:0000313" key="2">
    <source>
        <dbReference type="EMBL" id="KIO26198.1"/>
    </source>
</evidence>
<dbReference type="Proteomes" id="UP000054248">
    <property type="component" value="Unassembled WGS sequence"/>
</dbReference>
<organism evidence="2 3">
    <name type="scientific">Tulasnella calospora MUT 4182</name>
    <dbReference type="NCBI Taxonomy" id="1051891"/>
    <lineage>
        <taxon>Eukaryota</taxon>
        <taxon>Fungi</taxon>
        <taxon>Dikarya</taxon>
        <taxon>Basidiomycota</taxon>
        <taxon>Agaricomycotina</taxon>
        <taxon>Agaricomycetes</taxon>
        <taxon>Cantharellales</taxon>
        <taxon>Tulasnellaceae</taxon>
        <taxon>Tulasnella</taxon>
    </lineage>
</organism>
<keyword evidence="3" id="KW-1185">Reference proteome</keyword>
<protein>
    <submittedName>
        <fullName evidence="2">Uncharacterized protein</fullName>
    </submittedName>
</protein>
<dbReference type="EMBL" id="KN823028">
    <property type="protein sequence ID" value="KIO26198.1"/>
    <property type="molecule type" value="Genomic_DNA"/>
</dbReference>
<proteinExistence type="predicted"/>
<feature type="region of interest" description="Disordered" evidence="1">
    <location>
        <begin position="1"/>
        <end position="101"/>
    </location>
</feature>
<sequence>MTVLSRVLLDPSTRVAEASAGGGLDPRDEDFGTTTLPEWSNETGADKDDDDDGTSRYSEEAEDLLPFSGSESEGEGCNRGRDSEADYSASEDEDLECVYDT</sequence>
<gene>
    <name evidence="2" type="ORF">M407DRAFT_24528</name>
</gene>
<evidence type="ECO:0000256" key="1">
    <source>
        <dbReference type="SAM" id="MobiDB-lite"/>
    </source>
</evidence>
<name>A0A0C3KXR6_9AGAM</name>
<dbReference type="AlphaFoldDB" id="A0A0C3KXR6"/>
<dbReference type="HOGENOM" id="CLU_2293787_0_0_1"/>
<reference evidence="2 3" key="1">
    <citation type="submission" date="2014-04" db="EMBL/GenBank/DDBJ databases">
        <authorList>
            <consortium name="DOE Joint Genome Institute"/>
            <person name="Kuo A."/>
            <person name="Girlanda M."/>
            <person name="Perotto S."/>
            <person name="Kohler A."/>
            <person name="Nagy L.G."/>
            <person name="Floudas D."/>
            <person name="Copeland A."/>
            <person name="Barry K.W."/>
            <person name="Cichocki N."/>
            <person name="Veneault-Fourrey C."/>
            <person name="LaButti K."/>
            <person name="Lindquist E.A."/>
            <person name="Lipzen A."/>
            <person name="Lundell T."/>
            <person name="Morin E."/>
            <person name="Murat C."/>
            <person name="Sun H."/>
            <person name="Tunlid A."/>
            <person name="Henrissat B."/>
            <person name="Grigoriev I.V."/>
            <person name="Hibbett D.S."/>
            <person name="Martin F."/>
            <person name="Nordberg H.P."/>
            <person name="Cantor M.N."/>
            <person name="Hua S.X."/>
        </authorList>
    </citation>
    <scope>NUCLEOTIDE SEQUENCE [LARGE SCALE GENOMIC DNA]</scope>
    <source>
        <strain evidence="2 3">MUT 4182</strain>
    </source>
</reference>
<reference evidence="3" key="2">
    <citation type="submission" date="2015-01" db="EMBL/GenBank/DDBJ databases">
        <title>Evolutionary Origins and Diversification of the Mycorrhizal Mutualists.</title>
        <authorList>
            <consortium name="DOE Joint Genome Institute"/>
            <consortium name="Mycorrhizal Genomics Consortium"/>
            <person name="Kohler A."/>
            <person name="Kuo A."/>
            <person name="Nagy L.G."/>
            <person name="Floudas D."/>
            <person name="Copeland A."/>
            <person name="Barry K.W."/>
            <person name="Cichocki N."/>
            <person name="Veneault-Fourrey C."/>
            <person name="LaButti K."/>
            <person name="Lindquist E.A."/>
            <person name="Lipzen A."/>
            <person name="Lundell T."/>
            <person name="Morin E."/>
            <person name="Murat C."/>
            <person name="Riley R."/>
            <person name="Ohm R."/>
            <person name="Sun H."/>
            <person name="Tunlid A."/>
            <person name="Henrissat B."/>
            <person name="Grigoriev I.V."/>
            <person name="Hibbett D.S."/>
            <person name="Martin F."/>
        </authorList>
    </citation>
    <scope>NUCLEOTIDE SEQUENCE [LARGE SCALE GENOMIC DNA]</scope>
    <source>
        <strain evidence="3">MUT 4182</strain>
    </source>
</reference>
<feature type="compositionally biased region" description="Acidic residues" evidence="1">
    <location>
        <begin position="89"/>
        <end position="101"/>
    </location>
</feature>
<evidence type="ECO:0000313" key="3">
    <source>
        <dbReference type="Proteomes" id="UP000054248"/>
    </source>
</evidence>